<proteinExistence type="predicted"/>
<keyword evidence="1" id="KW-0547">Nucleotide-binding</keyword>
<dbReference type="InterPro" id="IPR041222">
    <property type="entry name" value="PriA_3primeBD"/>
</dbReference>
<evidence type="ECO:0000256" key="3">
    <source>
        <dbReference type="ARBA" id="ARBA00023125"/>
    </source>
</evidence>
<dbReference type="SUPFAM" id="SSF52540">
    <property type="entry name" value="P-loop containing nucleoside triphosphate hydrolases"/>
    <property type="match status" value="1"/>
</dbReference>
<evidence type="ECO:0000313" key="6">
    <source>
        <dbReference type="Proteomes" id="UP000229385"/>
    </source>
</evidence>
<dbReference type="GO" id="GO:0005524">
    <property type="term" value="F:ATP binding"/>
    <property type="evidence" value="ECO:0007669"/>
    <property type="project" value="UniProtKB-KW"/>
</dbReference>
<accession>A0A2M7XDU3</accession>
<comment type="caution">
    <text evidence="5">The sequence shown here is derived from an EMBL/GenBank/DDBJ whole genome shotgun (WGS) entry which is preliminary data.</text>
</comment>
<name>A0A2M7XDU3_9BACT</name>
<keyword evidence="3" id="KW-0238">DNA-binding</keyword>
<dbReference type="Gene3D" id="3.40.1440.60">
    <property type="entry name" value="PriA, 3(prime) DNA-binding domain"/>
    <property type="match status" value="1"/>
</dbReference>
<dbReference type="InterPro" id="IPR042115">
    <property type="entry name" value="PriA_3primeBD_sf"/>
</dbReference>
<dbReference type="PANTHER" id="PTHR30580">
    <property type="entry name" value="PRIMOSOMAL PROTEIN N"/>
    <property type="match status" value="1"/>
</dbReference>
<organism evidence="5 6">
    <name type="scientific">Candidatus Uhrbacteria bacterium CG_4_9_14_3_um_filter_50_9</name>
    <dbReference type="NCBI Taxonomy" id="1975035"/>
    <lineage>
        <taxon>Bacteria</taxon>
        <taxon>Candidatus Uhriibacteriota</taxon>
    </lineage>
</organism>
<dbReference type="Proteomes" id="UP000229385">
    <property type="component" value="Unassembled WGS sequence"/>
</dbReference>
<evidence type="ECO:0000256" key="2">
    <source>
        <dbReference type="ARBA" id="ARBA00022840"/>
    </source>
</evidence>
<sequence>MIAEVYPIKRLPRSMHAFDYKIPNEIQVVRGDLVEVPFRGSTLFGIVRLVKDRPERGIKIKELIAKGSIQLREEELSFFEWMAFDLAQSCSSVLHMSLPLPPKRGDTSYTPTVGTGSVTLPRSEADVLTRMIHSVKDRRELFLQIPDLKRMTATLAAYCATEPDEKVLVIVPTVQAAKAVYDCLSFLDPIVFTADQTNNERYRRWIAFRKRKSGVMVGTRIAALLPHHDLTTIFVLQSGDANHKQSDRNPRYDTRYLLWELHNRIHSNLFFLDVSPRLEDLSWFADLERRVWSRSHPASIVDLNTERRESEHPLFSQTLQRIVGETLEEQKQVLCVLNRKGTAARLFCQDCSFRFPCTTCSTGMAVRDQMLHCPRCLDSRPLPSKCPECKGVNLIELGIGIDGLCTVLKALFPSATVQSLSKDIDLKTVSEAQILVATQSYLDQMKPIQTEPLGLIALIDADQTLYIQDTRSIEETIRAFEQWRGVALNTGARFVVQTHEPELFSTILGDPEALLSREWESCRDYGLPPFRRWVRISRKEEEVRKLEVVFHQLQKELATIPTVRSRKPELVNGGMQFFCSVEPEHAETLLSFFTDLPDHYIIDTNVFP</sequence>
<dbReference type="GO" id="GO:0006310">
    <property type="term" value="P:DNA recombination"/>
    <property type="evidence" value="ECO:0007669"/>
    <property type="project" value="TreeGrafter"/>
</dbReference>
<dbReference type="AlphaFoldDB" id="A0A2M7XDU3"/>
<dbReference type="GO" id="GO:0006270">
    <property type="term" value="P:DNA replication initiation"/>
    <property type="evidence" value="ECO:0007669"/>
    <property type="project" value="TreeGrafter"/>
</dbReference>
<protein>
    <recommendedName>
        <fullName evidence="4">Primosomal protein N' 3' DNA-binding domain-containing protein</fullName>
    </recommendedName>
</protein>
<reference evidence="6" key="1">
    <citation type="submission" date="2017-09" db="EMBL/GenBank/DDBJ databases">
        <title>Depth-based differentiation of microbial function through sediment-hosted aquifers and enrichment of novel symbionts in the deep terrestrial subsurface.</title>
        <authorList>
            <person name="Probst A.J."/>
            <person name="Ladd B."/>
            <person name="Jarett J.K."/>
            <person name="Geller-Mcgrath D.E."/>
            <person name="Sieber C.M.K."/>
            <person name="Emerson J.B."/>
            <person name="Anantharaman K."/>
            <person name="Thomas B.C."/>
            <person name="Malmstrom R."/>
            <person name="Stieglmeier M."/>
            <person name="Klingl A."/>
            <person name="Woyke T."/>
            <person name="Ryan C.M."/>
            <person name="Banfield J.F."/>
        </authorList>
    </citation>
    <scope>NUCLEOTIDE SEQUENCE [LARGE SCALE GENOMIC DNA]</scope>
</reference>
<dbReference type="GO" id="GO:0043138">
    <property type="term" value="F:3'-5' DNA helicase activity"/>
    <property type="evidence" value="ECO:0007669"/>
    <property type="project" value="TreeGrafter"/>
</dbReference>
<dbReference type="Pfam" id="PF17764">
    <property type="entry name" value="PriA_3primeBD"/>
    <property type="match status" value="1"/>
</dbReference>
<gene>
    <name evidence="5" type="ORF">CO174_01050</name>
</gene>
<feature type="domain" description="Primosomal protein N' 3' DNA-binding" evidence="4">
    <location>
        <begin position="16"/>
        <end position="99"/>
    </location>
</feature>
<dbReference type="GO" id="GO:0006302">
    <property type="term" value="P:double-strand break repair"/>
    <property type="evidence" value="ECO:0007669"/>
    <property type="project" value="TreeGrafter"/>
</dbReference>
<dbReference type="EMBL" id="PFWU01000012">
    <property type="protein sequence ID" value="PJA46039.1"/>
    <property type="molecule type" value="Genomic_DNA"/>
</dbReference>
<dbReference type="GO" id="GO:0003677">
    <property type="term" value="F:DNA binding"/>
    <property type="evidence" value="ECO:0007669"/>
    <property type="project" value="UniProtKB-KW"/>
</dbReference>
<evidence type="ECO:0000313" key="5">
    <source>
        <dbReference type="EMBL" id="PJA46039.1"/>
    </source>
</evidence>
<evidence type="ECO:0000256" key="1">
    <source>
        <dbReference type="ARBA" id="ARBA00022741"/>
    </source>
</evidence>
<dbReference type="InterPro" id="IPR027417">
    <property type="entry name" value="P-loop_NTPase"/>
</dbReference>
<dbReference type="Gene3D" id="3.40.50.300">
    <property type="entry name" value="P-loop containing nucleotide triphosphate hydrolases"/>
    <property type="match status" value="1"/>
</dbReference>
<keyword evidence="2" id="KW-0067">ATP-binding</keyword>
<evidence type="ECO:0000259" key="4">
    <source>
        <dbReference type="Pfam" id="PF17764"/>
    </source>
</evidence>
<dbReference type="PANTHER" id="PTHR30580:SF0">
    <property type="entry name" value="PRIMOSOMAL PROTEIN N"/>
    <property type="match status" value="1"/>
</dbReference>